<organism evidence="1 2">
    <name type="scientific">Bizionia arctica</name>
    <dbReference type="NCBI Taxonomy" id="1495645"/>
    <lineage>
        <taxon>Bacteria</taxon>
        <taxon>Pseudomonadati</taxon>
        <taxon>Bacteroidota</taxon>
        <taxon>Flavobacteriia</taxon>
        <taxon>Flavobacteriales</taxon>
        <taxon>Flavobacteriaceae</taxon>
        <taxon>Bizionia</taxon>
    </lineage>
</organism>
<name>A0A917LL48_9FLAO</name>
<proteinExistence type="predicted"/>
<evidence type="ECO:0000313" key="1">
    <source>
        <dbReference type="EMBL" id="GGG40659.1"/>
    </source>
</evidence>
<dbReference type="Proteomes" id="UP000625976">
    <property type="component" value="Unassembled WGS sequence"/>
</dbReference>
<protein>
    <submittedName>
        <fullName evidence="1">Uncharacterized protein</fullName>
    </submittedName>
</protein>
<dbReference type="EMBL" id="BMFQ01000001">
    <property type="protein sequence ID" value="GGG40659.1"/>
    <property type="molecule type" value="Genomic_DNA"/>
</dbReference>
<dbReference type="AlphaFoldDB" id="A0A917LL48"/>
<dbReference type="RefSeq" id="WP_188462502.1">
    <property type="nucleotide sequence ID" value="NZ_BMFQ01000001.1"/>
</dbReference>
<dbReference type="PROSITE" id="PS51257">
    <property type="entry name" value="PROKAR_LIPOPROTEIN"/>
    <property type="match status" value="1"/>
</dbReference>
<comment type="caution">
    <text evidence="1">The sequence shown here is derived from an EMBL/GenBank/DDBJ whole genome shotgun (WGS) entry which is preliminary data.</text>
</comment>
<evidence type="ECO:0000313" key="2">
    <source>
        <dbReference type="Proteomes" id="UP000625976"/>
    </source>
</evidence>
<keyword evidence="2" id="KW-1185">Reference proteome</keyword>
<gene>
    <name evidence="1" type="ORF">GCM10010976_10340</name>
</gene>
<sequence length="174" mass="19429">MKKKVFFLLLSAIILSCSNDDDSSNIQNGFSVNGSDYYTNYAYNRADLRSIIFSSADKTLDSYTEVRGRFEIDNSDGNLVPGIYSTNNGLIHGVVQFDKNIIKEDGDFVSFGDTLGFTCCAETNSNNFQSGSATINSIEYNSDGRFTYINIDYTFNWDGIEINGNYNGEVDYMP</sequence>
<reference evidence="1" key="1">
    <citation type="journal article" date="2014" name="Int. J. Syst. Evol. Microbiol.">
        <title>Complete genome sequence of Corynebacterium casei LMG S-19264T (=DSM 44701T), isolated from a smear-ripened cheese.</title>
        <authorList>
            <consortium name="US DOE Joint Genome Institute (JGI-PGF)"/>
            <person name="Walter F."/>
            <person name="Albersmeier A."/>
            <person name="Kalinowski J."/>
            <person name="Ruckert C."/>
        </authorList>
    </citation>
    <scope>NUCLEOTIDE SEQUENCE</scope>
    <source>
        <strain evidence="1">CGMCC 1.12751</strain>
    </source>
</reference>
<accession>A0A917LL48</accession>
<reference evidence="1" key="2">
    <citation type="submission" date="2020-09" db="EMBL/GenBank/DDBJ databases">
        <authorList>
            <person name="Sun Q."/>
            <person name="Zhou Y."/>
        </authorList>
    </citation>
    <scope>NUCLEOTIDE SEQUENCE</scope>
    <source>
        <strain evidence="1">CGMCC 1.12751</strain>
    </source>
</reference>